<keyword evidence="7" id="KW-1185">Reference proteome</keyword>
<evidence type="ECO:0000313" key="7">
    <source>
        <dbReference type="Proteomes" id="UP001275440"/>
    </source>
</evidence>
<dbReference type="Gene3D" id="1.10.1660.10">
    <property type="match status" value="1"/>
</dbReference>
<dbReference type="InterPro" id="IPR000551">
    <property type="entry name" value="MerR-type_HTH_dom"/>
</dbReference>
<keyword evidence="3 6" id="KW-0238">DNA-binding</keyword>
<dbReference type="PRINTS" id="PR00040">
    <property type="entry name" value="HTHMERR"/>
</dbReference>
<evidence type="ECO:0000256" key="2">
    <source>
        <dbReference type="ARBA" id="ARBA00023015"/>
    </source>
</evidence>
<evidence type="ECO:0000256" key="4">
    <source>
        <dbReference type="ARBA" id="ARBA00023163"/>
    </source>
</evidence>
<reference evidence="6 7" key="1">
    <citation type="submission" date="2019-10" db="EMBL/GenBank/DDBJ databases">
        <title>Draft Genome Assembly of Rhodococcus zopfii DSM44189.</title>
        <authorList>
            <person name="Sutton J.M."/>
            <person name="Akob D.M."/>
            <person name="Bushman T.J."/>
        </authorList>
    </citation>
    <scope>NUCLEOTIDE SEQUENCE [LARGE SCALE GENOMIC DNA]</scope>
    <source>
        <strain evidence="6 7">DSM 44189</strain>
    </source>
</reference>
<proteinExistence type="predicted"/>
<dbReference type="PANTHER" id="PTHR30204:SF69">
    <property type="entry name" value="MERR-FAMILY TRANSCRIPTIONAL REGULATOR"/>
    <property type="match status" value="1"/>
</dbReference>
<dbReference type="InterPro" id="IPR009061">
    <property type="entry name" value="DNA-bd_dom_put_sf"/>
</dbReference>
<evidence type="ECO:0000256" key="3">
    <source>
        <dbReference type="ARBA" id="ARBA00023125"/>
    </source>
</evidence>
<keyword evidence="2" id="KW-0805">Transcription regulation</keyword>
<accession>A0ABU3WX24</accession>
<dbReference type="GO" id="GO:0003677">
    <property type="term" value="F:DNA binding"/>
    <property type="evidence" value="ECO:0007669"/>
    <property type="project" value="UniProtKB-KW"/>
</dbReference>
<keyword evidence="1" id="KW-0678">Repressor</keyword>
<dbReference type="EMBL" id="WBMO01000005">
    <property type="protein sequence ID" value="MDV2478559.1"/>
    <property type="molecule type" value="Genomic_DNA"/>
</dbReference>
<evidence type="ECO:0000313" key="6">
    <source>
        <dbReference type="EMBL" id="MDV2478559.1"/>
    </source>
</evidence>
<organism evidence="6 7">
    <name type="scientific">Rhodococcus zopfii</name>
    <dbReference type="NCBI Taxonomy" id="43772"/>
    <lineage>
        <taxon>Bacteria</taxon>
        <taxon>Bacillati</taxon>
        <taxon>Actinomycetota</taxon>
        <taxon>Actinomycetes</taxon>
        <taxon>Mycobacteriales</taxon>
        <taxon>Nocardiaceae</taxon>
        <taxon>Rhodococcus</taxon>
    </lineage>
</organism>
<dbReference type="Proteomes" id="UP001275440">
    <property type="component" value="Unassembled WGS sequence"/>
</dbReference>
<comment type="caution">
    <text evidence="6">The sequence shown here is derived from an EMBL/GenBank/DDBJ whole genome shotgun (WGS) entry which is preliminary data.</text>
</comment>
<protein>
    <submittedName>
        <fullName evidence="6">MerR family DNA-binding transcriptional regulator</fullName>
    </submittedName>
</protein>
<evidence type="ECO:0000259" key="5">
    <source>
        <dbReference type="PROSITE" id="PS50937"/>
    </source>
</evidence>
<keyword evidence="4" id="KW-0804">Transcription</keyword>
<feature type="domain" description="HTH merR-type" evidence="5">
    <location>
        <begin position="5"/>
        <end position="71"/>
    </location>
</feature>
<sequence length="94" mass="10491">MVSVRISQLAERAGVAASTLRFCESEGLLPAERSEAGYRLYDGISVQRLGFIRAAKRVGLPLEEIRDLGDLGLHHHESRRYCAPRHIVESGPEY</sequence>
<dbReference type="Pfam" id="PF13411">
    <property type="entry name" value="MerR_1"/>
    <property type="match status" value="1"/>
</dbReference>
<dbReference type="InterPro" id="IPR047057">
    <property type="entry name" value="MerR_fam"/>
</dbReference>
<name>A0ABU3WX24_9NOCA</name>
<gene>
    <name evidence="6" type="ORF">F8M49_29800</name>
</gene>
<evidence type="ECO:0000256" key="1">
    <source>
        <dbReference type="ARBA" id="ARBA00022491"/>
    </source>
</evidence>
<dbReference type="PROSITE" id="PS50937">
    <property type="entry name" value="HTH_MERR_2"/>
    <property type="match status" value="1"/>
</dbReference>
<dbReference type="SUPFAM" id="SSF46955">
    <property type="entry name" value="Putative DNA-binding domain"/>
    <property type="match status" value="1"/>
</dbReference>
<dbReference type="PANTHER" id="PTHR30204">
    <property type="entry name" value="REDOX-CYCLING DRUG-SENSING TRANSCRIPTIONAL ACTIVATOR SOXR"/>
    <property type="match status" value="1"/>
</dbReference>
<dbReference type="SMART" id="SM00422">
    <property type="entry name" value="HTH_MERR"/>
    <property type="match status" value="1"/>
</dbReference>